<comment type="similarity">
    <text evidence="1">Belongs to the 'phage' integrase family.</text>
</comment>
<dbReference type="EMBL" id="JBGUBD010000005">
    <property type="protein sequence ID" value="MFA9478546.1"/>
    <property type="molecule type" value="Genomic_DNA"/>
</dbReference>
<reference evidence="6 7" key="1">
    <citation type="submission" date="2024-08" db="EMBL/GenBank/DDBJ databases">
        <title>Whole-genome sequencing of halo(alkali)philic microorganisms from hypersaline lakes.</title>
        <authorList>
            <person name="Sorokin D.Y."/>
            <person name="Merkel A.Y."/>
            <person name="Messina E."/>
            <person name="Yakimov M."/>
        </authorList>
    </citation>
    <scope>NUCLEOTIDE SEQUENCE [LARGE SCALE GENOMIC DNA]</scope>
    <source>
        <strain evidence="6 7">AB-hyl4</strain>
    </source>
</reference>
<dbReference type="PANTHER" id="PTHR30349">
    <property type="entry name" value="PHAGE INTEGRASE-RELATED"/>
    <property type="match status" value="1"/>
</dbReference>
<evidence type="ECO:0000256" key="1">
    <source>
        <dbReference type="ARBA" id="ARBA00008857"/>
    </source>
</evidence>
<dbReference type="CDD" id="cd00397">
    <property type="entry name" value="DNA_BRE_C"/>
    <property type="match status" value="1"/>
</dbReference>
<feature type="compositionally biased region" description="Basic and acidic residues" evidence="4">
    <location>
        <begin position="38"/>
        <end position="55"/>
    </location>
</feature>
<dbReference type="InterPro" id="IPR011010">
    <property type="entry name" value="DNA_brk_join_enz"/>
</dbReference>
<sequence length="402" mass="46366">MSSIPAQPAPRRWQRRTQAPPTIDAMLDRYFAEADEYYQKETRDGGRRSTREADQQRQAAKSLRLASTDPETLALVESGQLPETERPPQIAELQPADFCAELLYVCRDWMEASGLARKEINKRLHRIRRIFAWAAKPPRRWLSAETVADLKLVEPLKQGRTTAPDRKPVSSAPEHLLTGLQAHLAEQATAEAFELATMIDLHLHTGMRTSELAEMRRSELHELDDWMIYQPAEHKTQHHGKLRQIFLGPIAQRIVKDWIRRIDASTLPGMAAPDTLWRWTSGELYRDQVERACDAMHQPPAKLARRQVLATGRKKMMRWERRAEWRKRLGVKRWAELLTWRKQQRFTPGQLRHNFATMMAREHGRAGELAAQKLLGHGTLKTTEIYIDPDMADALALLRQIG</sequence>
<evidence type="ECO:0000259" key="5">
    <source>
        <dbReference type="PROSITE" id="PS51898"/>
    </source>
</evidence>
<keyword evidence="7" id="KW-1185">Reference proteome</keyword>
<protein>
    <submittedName>
        <fullName evidence="6">Tyrosine-type recombinase/integrase</fullName>
    </submittedName>
</protein>
<dbReference type="InterPro" id="IPR013762">
    <property type="entry name" value="Integrase-like_cat_sf"/>
</dbReference>
<feature type="region of interest" description="Disordered" evidence="4">
    <location>
        <begin position="1"/>
        <end position="22"/>
    </location>
</feature>
<accession>A0ABV4U4M2</accession>
<dbReference type="RefSeq" id="WP_425345472.1">
    <property type="nucleotide sequence ID" value="NZ_JBGUBD010000005.1"/>
</dbReference>
<evidence type="ECO:0000256" key="2">
    <source>
        <dbReference type="ARBA" id="ARBA00023125"/>
    </source>
</evidence>
<gene>
    <name evidence="6" type="ORF">ACERK3_09580</name>
</gene>
<dbReference type="InterPro" id="IPR002104">
    <property type="entry name" value="Integrase_catalytic"/>
</dbReference>
<comment type="caution">
    <text evidence="6">The sequence shown here is derived from an EMBL/GenBank/DDBJ whole genome shotgun (WGS) entry which is preliminary data.</text>
</comment>
<keyword evidence="3" id="KW-0233">DNA recombination</keyword>
<evidence type="ECO:0000313" key="6">
    <source>
        <dbReference type="EMBL" id="MFA9478546.1"/>
    </source>
</evidence>
<dbReference type="Gene3D" id="1.10.443.10">
    <property type="entry name" value="Intergrase catalytic core"/>
    <property type="match status" value="1"/>
</dbReference>
<evidence type="ECO:0000313" key="7">
    <source>
        <dbReference type="Proteomes" id="UP001575105"/>
    </source>
</evidence>
<dbReference type="InterPro" id="IPR050090">
    <property type="entry name" value="Tyrosine_recombinase_XerCD"/>
</dbReference>
<name>A0ABV4U4M2_9BACT</name>
<proteinExistence type="inferred from homology"/>
<feature type="region of interest" description="Disordered" evidence="4">
    <location>
        <begin position="38"/>
        <end position="71"/>
    </location>
</feature>
<dbReference type="SUPFAM" id="SSF56349">
    <property type="entry name" value="DNA breaking-rejoining enzymes"/>
    <property type="match status" value="1"/>
</dbReference>
<evidence type="ECO:0000256" key="4">
    <source>
        <dbReference type="SAM" id="MobiDB-lite"/>
    </source>
</evidence>
<dbReference type="PANTHER" id="PTHR30349:SF41">
    <property type="entry name" value="INTEGRASE_RECOMBINASE PROTEIN MJ0367-RELATED"/>
    <property type="match status" value="1"/>
</dbReference>
<evidence type="ECO:0000256" key="3">
    <source>
        <dbReference type="ARBA" id="ARBA00023172"/>
    </source>
</evidence>
<feature type="domain" description="Tyr recombinase" evidence="5">
    <location>
        <begin position="166"/>
        <end position="399"/>
    </location>
</feature>
<organism evidence="6 7">
    <name type="scientific">Natronomicrosphaera hydrolytica</name>
    <dbReference type="NCBI Taxonomy" id="3242702"/>
    <lineage>
        <taxon>Bacteria</taxon>
        <taxon>Pseudomonadati</taxon>
        <taxon>Planctomycetota</taxon>
        <taxon>Phycisphaerae</taxon>
        <taxon>Phycisphaerales</taxon>
        <taxon>Phycisphaeraceae</taxon>
        <taxon>Natronomicrosphaera</taxon>
    </lineage>
</organism>
<dbReference type="Proteomes" id="UP001575105">
    <property type="component" value="Unassembled WGS sequence"/>
</dbReference>
<keyword evidence="2" id="KW-0238">DNA-binding</keyword>
<dbReference type="PROSITE" id="PS51898">
    <property type="entry name" value="TYR_RECOMBINASE"/>
    <property type="match status" value="1"/>
</dbReference>